<organism evidence="1 2">
    <name type="scientific">Camellia lanceoleosa</name>
    <dbReference type="NCBI Taxonomy" id="1840588"/>
    <lineage>
        <taxon>Eukaryota</taxon>
        <taxon>Viridiplantae</taxon>
        <taxon>Streptophyta</taxon>
        <taxon>Embryophyta</taxon>
        <taxon>Tracheophyta</taxon>
        <taxon>Spermatophyta</taxon>
        <taxon>Magnoliopsida</taxon>
        <taxon>eudicotyledons</taxon>
        <taxon>Gunneridae</taxon>
        <taxon>Pentapetalae</taxon>
        <taxon>asterids</taxon>
        <taxon>Ericales</taxon>
        <taxon>Theaceae</taxon>
        <taxon>Camellia</taxon>
    </lineage>
</organism>
<dbReference type="EMBL" id="CM045771">
    <property type="protein sequence ID" value="KAI7987220.1"/>
    <property type="molecule type" value="Genomic_DNA"/>
</dbReference>
<evidence type="ECO:0000313" key="2">
    <source>
        <dbReference type="Proteomes" id="UP001060215"/>
    </source>
</evidence>
<gene>
    <name evidence="1" type="ORF">LOK49_LG13G02575</name>
</gene>
<proteinExistence type="predicted"/>
<sequence>MSLKLHAHGPETHGTVIIDEDDDEDIPTVWLDMLLGRMNKKMMCCNETDEEMVRAAIEASKGRLEKYLSNPGLSKGNLTLEDAELAHAVSLEQENACSRVRKLSIRTEVQVNRVGDMGKMTSSNGSWRQVFVPPDKCTSRQSRLDVGSSSIQEEAEDVEEQPPVRHRSRRCLLPLLTLQRNWRS</sequence>
<keyword evidence="2" id="KW-1185">Reference proteome</keyword>
<evidence type="ECO:0000313" key="1">
    <source>
        <dbReference type="EMBL" id="KAI7987220.1"/>
    </source>
</evidence>
<reference evidence="1 2" key="1">
    <citation type="journal article" date="2022" name="Plant J.">
        <title>Chromosome-level genome of Camellia lanceoleosa provides a valuable resource for understanding genome evolution and self-incompatibility.</title>
        <authorList>
            <person name="Gong W."/>
            <person name="Xiao S."/>
            <person name="Wang L."/>
            <person name="Liao Z."/>
            <person name="Chang Y."/>
            <person name="Mo W."/>
            <person name="Hu G."/>
            <person name="Li W."/>
            <person name="Zhao G."/>
            <person name="Zhu H."/>
            <person name="Hu X."/>
            <person name="Ji K."/>
            <person name="Xiang X."/>
            <person name="Song Q."/>
            <person name="Yuan D."/>
            <person name="Jin S."/>
            <person name="Zhang L."/>
        </authorList>
    </citation>
    <scope>NUCLEOTIDE SEQUENCE [LARGE SCALE GENOMIC DNA]</scope>
    <source>
        <strain evidence="1">SQ_2022a</strain>
    </source>
</reference>
<protein>
    <submittedName>
        <fullName evidence="1">Plant UBX domain-containing protein 8</fullName>
    </submittedName>
</protein>
<name>A0ACC0FFY8_9ERIC</name>
<accession>A0ACC0FFY8</accession>
<dbReference type="Proteomes" id="UP001060215">
    <property type="component" value="Chromosome 14"/>
</dbReference>
<comment type="caution">
    <text evidence="1">The sequence shown here is derived from an EMBL/GenBank/DDBJ whole genome shotgun (WGS) entry which is preliminary data.</text>
</comment>